<name>A0AAV4GLF6_9GAST</name>
<keyword evidence="1" id="KW-1133">Transmembrane helix</keyword>
<feature type="transmembrane region" description="Helical" evidence="1">
    <location>
        <begin position="6"/>
        <end position="34"/>
    </location>
</feature>
<accession>A0AAV4GLF6</accession>
<gene>
    <name evidence="2" type="ORF">ElyMa_006022800</name>
</gene>
<dbReference type="Proteomes" id="UP000762676">
    <property type="component" value="Unassembled WGS sequence"/>
</dbReference>
<keyword evidence="3" id="KW-1185">Reference proteome</keyword>
<keyword evidence="1" id="KW-0812">Transmembrane</keyword>
<reference evidence="2 3" key="1">
    <citation type="journal article" date="2021" name="Elife">
        <title>Chloroplast acquisition without the gene transfer in kleptoplastic sea slugs, Plakobranchus ocellatus.</title>
        <authorList>
            <person name="Maeda T."/>
            <person name="Takahashi S."/>
            <person name="Yoshida T."/>
            <person name="Shimamura S."/>
            <person name="Takaki Y."/>
            <person name="Nagai Y."/>
            <person name="Toyoda A."/>
            <person name="Suzuki Y."/>
            <person name="Arimoto A."/>
            <person name="Ishii H."/>
            <person name="Satoh N."/>
            <person name="Nishiyama T."/>
            <person name="Hasebe M."/>
            <person name="Maruyama T."/>
            <person name="Minagawa J."/>
            <person name="Obokata J."/>
            <person name="Shigenobu S."/>
        </authorList>
    </citation>
    <scope>NUCLEOTIDE SEQUENCE [LARGE SCALE GENOMIC DNA]</scope>
</reference>
<protein>
    <submittedName>
        <fullName evidence="2">Uncharacterized protein</fullName>
    </submittedName>
</protein>
<keyword evidence="1" id="KW-0472">Membrane</keyword>
<evidence type="ECO:0000313" key="2">
    <source>
        <dbReference type="EMBL" id="GFR85235.1"/>
    </source>
</evidence>
<sequence length="96" mass="10876">MIAITIVIITMITMITIVIIIIVFFIVASFFLFFSTMSIFYQDSARSEKSDLTKDENSFSCSSGKRLQYIISGSPRQDKSWFSAMLSDPKTSCDTF</sequence>
<comment type="caution">
    <text evidence="2">The sequence shown here is derived from an EMBL/GenBank/DDBJ whole genome shotgun (WGS) entry which is preliminary data.</text>
</comment>
<proteinExistence type="predicted"/>
<dbReference type="EMBL" id="BMAT01012074">
    <property type="protein sequence ID" value="GFR85235.1"/>
    <property type="molecule type" value="Genomic_DNA"/>
</dbReference>
<dbReference type="AlphaFoldDB" id="A0AAV4GLF6"/>
<evidence type="ECO:0000313" key="3">
    <source>
        <dbReference type="Proteomes" id="UP000762676"/>
    </source>
</evidence>
<organism evidence="2 3">
    <name type="scientific">Elysia marginata</name>
    <dbReference type="NCBI Taxonomy" id="1093978"/>
    <lineage>
        <taxon>Eukaryota</taxon>
        <taxon>Metazoa</taxon>
        <taxon>Spiralia</taxon>
        <taxon>Lophotrochozoa</taxon>
        <taxon>Mollusca</taxon>
        <taxon>Gastropoda</taxon>
        <taxon>Heterobranchia</taxon>
        <taxon>Euthyneura</taxon>
        <taxon>Panpulmonata</taxon>
        <taxon>Sacoglossa</taxon>
        <taxon>Placobranchoidea</taxon>
        <taxon>Plakobranchidae</taxon>
        <taxon>Elysia</taxon>
    </lineage>
</organism>
<evidence type="ECO:0000256" key="1">
    <source>
        <dbReference type="SAM" id="Phobius"/>
    </source>
</evidence>